<dbReference type="InterPro" id="IPR029787">
    <property type="entry name" value="Nucleotide_cyclase"/>
</dbReference>
<evidence type="ECO:0000256" key="3">
    <source>
        <dbReference type="SAM" id="MobiDB-lite"/>
    </source>
</evidence>
<dbReference type="PROSITE" id="PS50887">
    <property type="entry name" value="GGDEF"/>
    <property type="match status" value="1"/>
</dbReference>
<protein>
    <submittedName>
        <fullName evidence="7">EAL domain-containing protein</fullName>
    </submittedName>
</protein>
<dbReference type="SMART" id="SM00052">
    <property type="entry name" value="EAL"/>
    <property type="match status" value="1"/>
</dbReference>
<dbReference type="SUPFAM" id="SSF141868">
    <property type="entry name" value="EAL domain-like"/>
    <property type="match status" value="1"/>
</dbReference>
<dbReference type="InterPro" id="IPR011006">
    <property type="entry name" value="CheY-like_superfamily"/>
</dbReference>
<organism evidence="7 8">
    <name type="scientific">Massilia rubra</name>
    <dbReference type="NCBI Taxonomy" id="2607910"/>
    <lineage>
        <taxon>Bacteria</taxon>
        <taxon>Pseudomonadati</taxon>
        <taxon>Pseudomonadota</taxon>
        <taxon>Betaproteobacteria</taxon>
        <taxon>Burkholderiales</taxon>
        <taxon>Oxalobacteraceae</taxon>
        <taxon>Telluria group</taxon>
        <taxon>Massilia</taxon>
    </lineage>
</organism>
<dbReference type="InterPro" id="IPR001789">
    <property type="entry name" value="Sig_transdc_resp-reg_receiver"/>
</dbReference>
<dbReference type="Gene3D" id="3.40.50.2300">
    <property type="match status" value="1"/>
</dbReference>
<feature type="region of interest" description="Disordered" evidence="3">
    <location>
        <begin position="618"/>
        <end position="643"/>
    </location>
</feature>
<evidence type="ECO:0000259" key="5">
    <source>
        <dbReference type="PROSITE" id="PS50883"/>
    </source>
</evidence>
<keyword evidence="8" id="KW-1185">Reference proteome</keyword>
<evidence type="ECO:0000313" key="7">
    <source>
        <dbReference type="EMBL" id="NHZ37101.1"/>
    </source>
</evidence>
<dbReference type="NCBIfam" id="TIGR00254">
    <property type="entry name" value="GGDEF"/>
    <property type="match status" value="1"/>
</dbReference>
<comment type="caution">
    <text evidence="7">The sequence shown here is derived from an EMBL/GenBank/DDBJ whole genome shotgun (WGS) entry which is preliminary data.</text>
</comment>
<dbReference type="InterPro" id="IPR052155">
    <property type="entry name" value="Biofilm_reg_signaling"/>
</dbReference>
<feature type="domain" description="Response regulatory" evidence="4">
    <location>
        <begin position="4"/>
        <end position="125"/>
    </location>
</feature>
<keyword evidence="1" id="KW-0597">Phosphoprotein</keyword>
<feature type="modified residue" description="4-aspartylphosphate" evidence="1">
    <location>
        <position position="57"/>
    </location>
</feature>
<dbReference type="Pfam" id="PF00563">
    <property type="entry name" value="EAL"/>
    <property type="match status" value="1"/>
</dbReference>
<dbReference type="Gene3D" id="3.20.20.450">
    <property type="entry name" value="EAL domain"/>
    <property type="match status" value="1"/>
</dbReference>
<dbReference type="InterPro" id="IPR035919">
    <property type="entry name" value="EAL_sf"/>
</dbReference>
<feature type="coiled-coil region" evidence="2">
    <location>
        <begin position="127"/>
        <end position="183"/>
    </location>
</feature>
<evidence type="ECO:0000313" key="8">
    <source>
        <dbReference type="Proteomes" id="UP000785613"/>
    </source>
</evidence>
<feature type="domain" description="GGDEF" evidence="6">
    <location>
        <begin position="211"/>
        <end position="344"/>
    </location>
</feature>
<dbReference type="Proteomes" id="UP000785613">
    <property type="component" value="Unassembled WGS sequence"/>
</dbReference>
<name>A0ABX0M4D2_9BURK</name>
<gene>
    <name evidence="7" type="ORF">F0185_26385</name>
</gene>
<feature type="compositionally biased region" description="Polar residues" evidence="3">
    <location>
        <begin position="621"/>
        <end position="633"/>
    </location>
</feature>
<dbReference type="PROSITE" id="PS50110">
    <property type="entry name" value="RESPONSE_REGULATORY"/>
    <property type="match status" value="1"/>
</dbReference>
<sequence length="643" mass="70415">MIPKVLLVNDDAASLLALESLLSEATRAQHYALLKASSGHEALRMVLTHDFAVILLDANMPGMDGFETAEAIHSHPRSSAVPIIFITAHYGDERHRLEAYSKGAADYLFTPVIPQVLQTKVAVFVDLTRKNLELQAKTRELSLLNQDLRVQRVQDLERINRALEQEVAERKVAEQRAQALSIRDPLTNLVNRRSLIAQLEHAVATADRHGGEFALLFLDLDRFKQINDTLGHEVGDELLRQVAARLLAAVRVSDVVARLGGDEFVVLLEGRGAAANAARVARKIEQAHTRPFEINGQRIATSTSIGIGLYPQDGSSAAQLMKNADTAMYHAKQHRRGSIEFFREELNTRERERAQWVAELHAALEGKQFELLFQPRAALPDGAVVAVEALLYWRHPRHGLIAAARFLPDVADRLLLEQVCEWMLGAACAEAARWRAGLAQTATQAARLSKVVMAVDLALLQIRPELAARVLAHLRSCKLPAGWLELEIPEHLLLDTRDSAAVLRQLKAAGVRLTVDDFGSAGAALAMLRELPLDAIKIDRAFVRAIGVERGTDMAAAIVHLGRALGLRVLAQGVHTAEQLAVLKSLGCDEYQGELLSPALHAADMLALLQARCGAPAMQIPPTTSPDQNQAALSTPKKRGQSR</sequence>
<feature type="domain" description="EAL" evidence="5">
    <location>
        <begin position="353"/>
        <end position="613"/>
    </location>
</feature>
<dbReference type="SUPFAM" id="SSF55073">
    <property type="entry name" value="Nucleotide cyclase"/>
    <property type="match status" value="1"/>
</dbReference>
<dbReference type="Pfam" id="PF00072">
    <property type="entry name" value="Response_reg"/>
    <property type="match status" value="1"/>
</dbReference>
<dbReference type="SMART" id="SM00267">
    <property type="entry name" value="GGDEF"/>
    <property type="match status" value="1"/>
</dbReference>
<evidence type="ECO:0000259" key="6">
    <source>
        <dbReference type="PROSITE" id="PS50887"/>
    </source>
</evidence>
<dbReference type="PANTHER" id="PTHR44757:SF2">
    <property type="entry name" value="BIOFILM ARCHITECTURE MAINTENANCE PROTEIN MBAA"/>
    <property type="match status" value="1"/>
</dbReference>
<evidence type="ECO:0000256" key="1">
    <source>
        <dbReference type="PROSITE-ProRule" id="PRU00169"/>
    </source>
</evidence>
<dbReference type="Pfam" id="PF00990">
    <property type="entry name" value="GGDEF"/>
    <property type="match status" value="1"/>
</dbReference>
<dbReference type="SMART" id="SM00448">
    <property type="entry name" value="REC"/>
    <property type="match status" value="1"/>
</dbReference>
<reference evidence="7 8" key="1">
    <citation type="submission" date="2019-09" db="EMBL/GenBank/DDBJ databases">
        <title>Taxonomy of Antarctic Massilia spp.: description of Massilia rubra sp. nov., Massilia aquatica sp. nov., Massilia mucilaginosa sp. nov., Massilia frigida sp. nov. isolated from streams, lakes and regoliths.</title>
        <authorList>
            <person name="Holochova P."/>
            <person name="Sedlacek I."/>
            <person name="Kralova S."/>
            <person name="Maslanova I."/>
            <person name="Busse H.-J."/>
            <person name="Stankova E."/>
            <person name="Vrbovska V."/>
            <person name="Kovarovic V."/>
            <person name="Bartak M."/>
            <person name="Svec P."/>
            <person name="Pantucek R."/>
        </authorList>
    </citation>
    <scope>NUCLEOTIDE SEQUENCE [LARGE SCALE GENOMIC DNA]</scope>
    <source>
        <strain evidence="7 8">CCM 8692</strain>
    </source>
</reference>
<dbReference type="InterPro" id="IPR043128">
    <property type="entry name" value="Rev_trsase/Diguanyl_cyclase"/>
</dbReference>
<accession>A0ABX0M4D2</accession>
<dbReference type="Gene3D" id="3.30.70.270">
    <property type="match status" value="1"/>
</dbReference>
<dbReference type="CDD" id="cd01948">
    <property type="entry name" value="EAL"/>
    <property type="match status" value="1"/>
</dbReference>
<proteinExistence type="predicted"/>
<evidence type="ECO:0000259" key="4">
    <source>
        <dbReference type="PROSITE" id="PS50110"/>
    </source>
</evidence>
<dbReference type="CDD" id="cd01949">
    <property type="entry name" value="GGDEF"/>
    <property type="match status" value="1"/>
</dbReference>
<keyword evidence="2" id="KW-0175">Coiled coil</keyword>
<dbReference type="EMBL" id="VUYU01000024">
    <property type="protein sequence ID" value="NHZ37101.1"/>
    <property type="molecule type" value="Genomic_DNA"/>
</dbReference>
<dbReference type="PANTHER" id="PTHR44757">
    <property type="entry name" value="DIGUANYLATE CYCLASE DGCP"/>
    <property type="match status" value="1"/>
</dbReference>
<dbReference type="InterPro" id="IPR001633">
    <property type="entry name" value="EAL_dom"/>
</dbReference>
<dbReference type="PROSITE" id="PS50883">
    <property type="entry name" value="EAL"/>
    <property type="match status" value="1"/>
</dbReference>
<dbReference type="InterPro" id="IPR000160">
    <property type="entry name" value="GGDEF_dom"/>
</dbReference>
<dbReference type="SUPFAM" id="SSF52172">
    <property type="entry name" value="CheY-like"/>
    <property type="match status" value="1"/>
</dbReference>
<evidence type="ECO:0000256" key="2">
    <source>
        <dbReference type="SAM" id="Coils"/>
    </source>
</evidence>